<reference evidence="2 3" key="1">
    <citation type="submission" date="2016-10" db="EMBL/GenBank/DDBJ databases">
        <title>The genome sequence of Colletotrichum fioriniae PJ7.</title>
        <authorList>
            <person name="Baroncelli R."/>
        </authorList>
    </citation>
    <scope>NUCLEOTIDE SEQUENCE [LARGE SCALE GENOMIC DNA]</scope>
    <source>
        <strain evidence="2 3">IMI 384185</strain>
    </source>
</reference>
<proteinExistence type="predicted"/>
<dbReference type="EMBL" id="MOPA01000010">
    <property type="protein sequence ID" value="KAK1529429.1"/>
    <property type="molecule type" value="Genomic_DNA"/>
</dbReference>
<name>A0ABQ9S802_9PEZI</name>
<evidence type="ECO:0000256" key="1">
    <source>
        <dbReference type="SAM" id="MobiDB-lite"/>
    </source>
</evidence>
<comment type="caution">
    <text evidence="2">The sequence shown here is derived from an EMBL/GenBank/DDBJ whole genome shotgun (WGS) entry which is preliminary data.</text>
</comment>
<sequence length="202" mass="21639">MLPRHSHTGHDVFSSMYCGRFPAWAVLRSVRWGPLQGPQCRRKSSSAGSLFLCLRPFFQWTVGISGGNLSAGGCANKSLQTAEWSPPPRSRSLALLVGSQEPASRQQFSAPPLLWAPSPSLSPSSPPPPPPLPPGNLPLTEETKKKKIEVVQCSGCAALCRPLASASANQIPSLPQIQPYTHSLSSIEFSKVTLSNVQNACN</sequence>
<feature type="region of interest" description="Disordered" evidence="1">
    <location>
        <begin position="117"/>
        <end position="139"/>
    </location>
</feature>
<protein>
    <submittedName>
        <fullName evidence="2">Uncharacterized protein</fullName>
    </submittedName>
</protein>
<feature type="compositionally biased region" description="Pro residues" evidence="1">
    <location>
        <begin position="124"/>
        <end position="136"/>
    </location>
</feature>
<keyword evidence="3" id="KW-1185">Reference proteome</keyword>
<accession>A0ABQ9S802</accession>
<gene>
    <name evidence="2" type="ORF">CPAR01_11741</name>
</gene>
<evidence type="ECO:0000313" key="3">
    <source>
        <dbReference type="Proteomes" id="UP001241169"/>
    </source>
</evidence>
<evidence type="ECO:0000313" key="2">
    <source>
        <dbReference type="EMBL" id="KAK1529429.1"/>
    </source>
</evidence>
<dbReference type="GeneID" id="85379898"/>
<organism evidence="2 3">
    <name type="scientific">Colletotrichum paranaense</name>
    <dbReference type="NCBI Taxonomy" id="1914294"/>
    <lineage>
        <taxon>Eukaryota</taxon>
        <taxon>Fungi</taxon>
        <taxon>Dikarya</taxon>
        <taxon>Ascomycota</taxon>
        <taxon>Pezizomycotina</taxon>
        <taxon>Sordariomycetes</taxon>
        <taxon>Hypocreomycetidae</taxon>
        <taxon>Glomerellales</taxon>
        <taxon>Glomerellaceae</taxon>
        <taxon>Colletotrichum</taxon>
        <taxon>Colletotrichum acutatum species complex</taxon>
    </lineage>
</organism>
<dbReference type="RefSeq" id="XP_060344784.1">
    <property type="nucleotide sequence ID" value="XM_060495999.1"/>
</dbReference>
<dbReference type="Proteomes" id="UP001241169">
    <property type="component" value="Unassembled WGS sequence"/>
</dbReference>